<gene>
    <name evidence="1" type="ORF">AUP74_01797</name>
</gene>
<dbReference type="KEGG" id="micc:AUP74_01797"/>
<protein>
    <submittedName>
        <fullName evidence="1">Uncharacterized protein</fullName>
    </submittedName>
</protein>
<reference evidence="2" key="1">
    <citation type="submission" date="2016-01" db="EMBL/GenBank/DDBJ databases">
        <title>Complete genome sequence of Microbulbifer sp. CCB-MM1, a halophile isolated from Matang Mangrove Forest, Perak.</title>
        <authorList>
            <person name="Moh T.H."/>
            <person name="Dinesh B."/>
            <person name="Lau N.-S."/>
            <person name="Go F."/>
            <person name="Alexander Chong S.-C."/>
        </authorList>
    </citation>
    <scope>NUCLEOTIDE SEQUENCE [LARGE SCALE GENOMIC DNA]</scope>
    <source>
        <strain evidence="2">CCB-MM1</strain>
    </source>
</reference>
<proteinExistence type="predicted"/>
<accession>A0A1C9W7X1</accession>
<sequence length="168" mass="18559">MKQQDSPVVVVSMKVLSVPDATHVASAPASLVNLIQAKNWTEIFSCFLPVFFKRFMARGSHRRSCRWIIFQAPFSPFLHTSQNGRRPAIDYQFSKSSCCRTELSGDSPKIDVGNSFHLRPVSFCFSGRIGEYASTAISSALYDMSSCYAESQLLVAAPLSMSSAERSS</sequence>
<evidence type="ECO:0000313" key="1">
    <source>
        <dbReference type="EMBL" id="AOS97228.1"/>
    </source>
</evidence>
<evidence type="ECO:0000313" key="2">
    <source>
        <dbReference type="Proteomes" id="UP000095672"/>
    </source>
</evidence>
<dbReference type="EMBL" id="CP014143">
    <property type="protein sequence ID" value="AOS97228.1"/>
    <property type="molecule type" value="Genomic_DNA"/>
</dbReference>
<dbReference type="Proteomes" id="UP000095672">
    <property type="component" value="Chromosome"/>
</dbReference>
<name>A0A1C9W7X1_9GAMM</name>
<keyword evidence="2" id="KW-1185">Reference proteome</keyword>
<dbReference type="AlphaFoldDB" id="A0A1C9W7X1"/>
<organism evidence="1 2">
    <name type="scientific">Microbulbifer aggregans</name>
    <dbReference type="NCBI Taxonomy" id="1769779"/>
    <lineage>
        <taxon>Bacteria</taxon>
        <taxon>Pseudomonadati</taxon>
        <taxon>Pseudomonadota</taxon>
        <taxon>Gammaproteobacteria</taxon>
        <taxon>Cellvibrionales</taxon>
        <taxon>Microbulbiferaceae</taxon>
        <taxon>Microbulbifer</taxon>
    </lineage>
</organism>
<dbReference type="STRING" id="1769779.AUP74_01797"/>